<proteinExistence type="predicted"/>
<organism evidence="1">
    <name type="scientific">Anguilla anguilla</name>
    <name type="common">European freshwater eel</name>
    <name type="synonym">Muraena anguilla</name>
    <dbReference type="NCBI Taxonomy" id="7936"/>
    <lineage>
        <taxon>Eukaryota</taxon>
        <taxon>Metazoa</taxon>
        <taxon>Chordata</taxon>
        <taxon>Craniata</taxon>
        <taxon>Vertebrata</taxon>
        <taxon>Euteleostomi</taxon>
        <taxon>Actinopterygii</taxon>
        <taxon>Neopterygii</taxon>
        <taxon>Teleostei</taxon>
        <taxon>Anguilliformes</taxon>
        <taxon>Anguillidae</taxon>
        <taxon>Anguilla</taxon>
    </lineage>
</organism>
<protein>
    <submittedName>
        <fullName evidence="1">Uncharacterized protein</fullName>
    </submittedName>
</protein>
<evidence type="ECO:0000313" key="1">
    <source>
        <dbReference type="EMBL" id="JAH24748.1"/>
    </source>
</evidence>
<accession>A0A0E9R8V7</accession>
<dbReference type="EMBL" id="GBXM01083829">
    <property type="protein sequence ID" value="JAH24748.1"/>
    <property type="molecule type" value="Transcribed_RNA"/>
</dbReference>
<reference evidence="1" key="2">
    <citation type="journal article" date="2015" name="Fish Shellfish Immunol.">
        <title>Early steps in the European eel (Anguilla anguilla)-Vibrio vulnificus interaction in the gills: Role of the RtxA13 toxin.</title>
        <authorList>
            <person name="Callol A."/>
            <person name="Pajuelo D."/>
            <person name="Ebbesson L."/>
            <person name="Teles M."/>
            <person name="MacKenzie S."/>
            <person name="Amaro C."/>
        </authorList>
    </citation>
    <scope>NUCLEOTIDE SEQUENCE</scope>
</reference>
<sequence length="47" mass="5186">MISLCSTVQGVLDIRTNNKPVRLSLYKSHKLIIAMQSAVSYNNTSSC</sequence>
<name>A0A0E9R8V7_ANGAN</name>
<reference evidence="1" key="1">
    <citation type="submission" date="2014-11" db="EMBL/GenBank/DDBJ databases">
        <authorList>
            <person name="Amaro Gonzalez C."/>
        </authorList>
    </citation>
    <scope>NUCLEOTIDE SEQUENCE</scope>
</reference>
<dbReference type="AlphaFoldDB" id="A0A0E9R8V7"/>